<comment type="caution">
    <text evidence="7">The sequence shown here is derived from an EMBL/GenBank/DDBJ whole genome shotgun (WGS) entry which is preliminary data.</text>
</comment>
<proteinExistence type="predicted"/>
<keyword evidence="8" id="KW-1185">Reference proteome</keyword>
<dbReference type="Proteomes" id="UP001642483">
    <property type="component" value="Unassembled WGS sequence"/>
</dbReference>
<evidence type="ECO:0000256" key="5">
    <source>
        <dbReference type="ARBA" id="ARBA00034834"/>
    </source>
</evidence>
<dbReference type="Pfam" id="PF14934">
    <property type="entry name" value="TMEM254"/>
    <property type="match status" value="1"/>
</dbReference>
<name>A0ABP0GGD8_CLALP</name>
<keyword evidence="3 6" id="KW-1133">Transmembrane helix</keyword>
<evidence type="ECO:0000256" key="2">
    <source>
        <dbReference type="ARBA" id="ARBA00022692"/>
    </source>
</evidence>
<feature type="transmembrane region" description="Helical" evidence="6">
    <location>
        <begin position="97"/>
        <end position="117"/>
    </location>
</feature>
<feature type="transmembrane region" description="Helical" evidence="6">
    <location>
        <begin position="42"/>
        <end position="60"/>
    </location>
</feature>
<accession>A0ABP0GGD8</accession>
<evidence type="ECO:0000313" key="8">
    <source>
        <dbReference type="Proteomes" id="UP001642483"/>
    </source>
</evidence>
<feature type="transmembrane region" description="Helical" evidence="6">
    <location>
        <begin position="66"/>
        <end position="85"/>
    </location>
</feature>
<sequence>MPTPEPNNSTYFRKPNIVVAVLLLAGMTMLHFGSFSPNSVPHAYLGPIGLLYTFLAFTHPWAIRSIYGFAVTGHIVGAISTLYLTKKKGISDSTTRFKWFIQTLIFGIGSSSLLKAYSLKKSN</sequence>
<keyword evidence="4 6" id="KW-0472">Membrane</keyword>
<evidence type="ECO:0000256" key="1">
    <source>
        <dbReference type="ARBA" id="ARBA00004141"/>
    </source>
</evidence>
<gene>
    <name evidence="7" type="ORF">CVLEPA_LOCUS23394</name>
</gene>
<protein>
    <recommendedName>
        <fullName evidence="5">Transmembrane protein 254</fullName>
    </recommendedName>
</protein>
<evidence type="ECO:0000256" key="4">
    <source>
        <dbReference type="ARBA" id="ARBA00023136"/>
    </source>
</evidence>
<keyword evidence="2 6" id="KW-0812">Transmembrane</keyword>
<evidence type="ECO:0000256" key="3">
    <source>
        <dbReference type="ARBA" id="ARBA00022989"/>
    </source>
</evidence>
<organism evidence="7 8">
    <name type="scientific">Clavelina lepadiformis</name>
    <name type="common">Light-bulb sea squirt</name>
    <name type="synonym">Ascidia lepadiformis</name>
    <dbReference type="NCBI Taxonomy" id="159417"/>
    <lineage>
        <taxon>Eukaryota</taxon>
        <taxon>Metazoa</taxon>
        <taxon>Chordata</taxon>
        <taxon>Tunicata</taxon>
        <taxon>Ascidiacea</taxon>
        <taxon>Aplousobranchia</taxon>
        <taxon>Clavelinidae</taxon>
        <taxon>Clavelina</taxon>
    </lineage>
</organism>
<feature type="transmembrane region" description="Helical" evidence="6">
    <location>
        <begin position="17"/>
        <end position="35"/>
    </location>
</feature>
<dbReference type="InterPro" id="IPR028110">
    <property type="entry name" value="TMEM254"/>
</dbReference>
<evidence type="ECO:0000313" key="7">
    <source>
        <dbReference type="EMBL" id="CAK8690832.1"/>
    </source>
</evidence>
<reference evidence="7 8" key="1">
    <citation type="submission" date="2024-02" db="EMBL/GenBank/DDBJ databases">
        <authorList>
            <person name="Daric V."/>
            <person name="Darras S."/>
        </authorList>
    </citation>
    <scope>NUCLEOTIDE SEQUENCE [LARGE SCALE GENOMIC DNA]</scope>
</reference>
<dbReference type="PANTHER" id="PTHR34104">
    <property type="entry name" value="TRANSMEMBRANE PROTEIN 254"/>
    <property type="match status" value="1"/>
</dbReference>
<comment type="subcellular location">
    <subcellularLocation>
        <location evidence="1">Membrane</location>
        <topology evidence="1">Multi-pass membrane protein</topology>
    </subcellularLocation>
</comment>
<evidence type="ECO:0000256" key="6">
    <source>
        <dbReference type="SAM" id="Phobius"/>
    </source>
</evidence>
<dbReference type="PANTHER" id="PTHR34104:SF3">
    <property type="entry name" value="TRANSMEMBRANE PROTEIN 254"/>
    <property type="match status" value="1"/>
</dbReference>
<dbReference type="EMBL" id="CAWYQH010000119">
    <property type="protein sequence ID" value="CAK8690832.1"/>
    <property type="molecule type" value="Genomic_DNA"/>
</dbReference>